<gene>
    <name evidence="1" type="ORF">CHS0354_003487</name>
</gene>
<evidence type="ECO:0000313" key="2">
    <source>
        <dbReference type="Proteomes" id="UP001195483"/>
    </source>
</evidence>
<keyword evidence="2" id="KW-1185">Reference proteome</keyword>
<dbReference type="Proteomes" id="UP001195483">
    <property type="component" value="Unassembled WGS sequence"/>
</dbReference>
<organism evidence="1 2">
    <name type="scientific">Potamilus streckersoni</name>
    <dbReference type="NCBI Taxonomy" id="2493646"/>
    <lineage>
        <taxon>Eukaryota</taxon>
        <taxon>Metazoa</taxon>
        <taxon>Spiralia</taxon>
        <taxon>Lophotrochozoa</taxon>
        <taxon>Mollusca</taxon>
        <taxon>Bivalvia</taxon>
        <taxon>Autobranchia</taxon>
        <taxon>Heteroconchia</taxon>
        <taxon>Palaeoheterodonta</taxon>
        <taxon>Unionida</taxon>
        <taxon>Unionoidea</taxon>
        <taxon>Unionidae</taxon>
        <taxon>Ambleminae</taxon>
        <taxon>Lampsilini</taxon>
        <taxon>Potamilus</taxon>
    </lineage>
</organism>
<reference evidence="1" key="2">
    <citation type="journal article" date="2021" name="Genome Biol. Evol.">
        <title>Developing a high-quality reference genome for a parasitic bivalve with doubly uniparental inheritance (Bivalvia: Unionida).</title>
        <authorList>
            <person name="Smith C.H."/>
        </authorList>
    </citation>
    <scope>NUCLEOTIDE SEQUENCE</scope>
    <source>
        <strain evidence="1">CHS0354</strain>
        <tissue evidence="1">Mantle</tissue>
    </source>
</reference>
<sequence>MVFFFFLCARNRFQIVYKPKENSYKCKDCKCVAEVNQIEHISVLDHLNVKYRNQNNPMIGYAGEKSLICDVWCQCRCELEPDKCEVLEKMVSHSGTRNRHTQTHTGEKLFDFEVCGKRCIFMEI</sequence>
<dbReference type="EMBL" id="JAEAOA010000275">
    <property type="protein sequence ID" value="KAK3600551.1"/>
    <property type="molecule type" value="Genomic_DNA"/>
</dbReference>
<evidence type="ECO:0000313" key="1">
    <source>
        <dbReference type="EMBL" id="KAK3600551.1"/>
    </source>
</evidence>
<proteinExistence type="predicted"/>
<reference evidence="1" key="1">
    <citation type="journal article" date="2021" name="Genome Biol. Evol.">
        <title>A High-Quality Reference Genome for a Parasitic Bivalve with Doubly Uniparental Inheritance (Bivalvia: Unionida).</title>
        <authorList>
            <person name="Smith C.H."/>
        </authorList>
    </citation>
    <scope>NUCLEOTIDE SEQUENCE</scope>
    <source>
        <strain evidence="1">CHS0354</strain>
    </source>
</reference>
<reference evidence="1" key="3">
    <citation type="submission" date="2023-05" db="EMBL/GenBank/DDBJ databases">
        <authorList>
            <person name="Smith C.H."/>
        </authorList>
    </citation>
    <scope>NUCLEOTIDE SEQUENCE</scope>
    <source>
        <strain evidence="1">CHS0354</strain>
        <tissue evidence="1">Mantle</tissue>
    </source>
</reference>
<dbReference type="SUPFAM" id="SSF57667">
    <property type="entry name" value="beta-beta-alpha zinc fingers"/>
    <property type="match status" value="1"/>
</dbReference>
<protein>
    <submittedName>
        <fullName evidence="1">Uncharacterized protein</fullName>
    </submittedName>
</protein>
<comment type="caution">
    <text evidence="1">The sequence shown here is derived from an EMBL/GenBank/DDBJ whole genome shotgun (WGS) entry which is preliminary data.</text>
</comment>
<dbReference type="Gene3D" id="3.30.160.60">
    <property type="entry name" value="Classic Zinc Finger"/>
    <property type="match status" value="1"/>
</dbReference>
<dbReference type="AlphaFoldDB" id="A0AAE0SZ17"/>
<accession>A0AAE0SZ17</accession>
<dbReference type="InterPro" id="IPR036236">
    <property type="entry name" value="Znf_C2H2_sf"/>
</dbReference>
<name>A0AAE0SZ17_9BIVA</name>